<evidence type="ECO:0000313" key="4">
    <source>
        <dbReference type="Proteomes" id="UP001150924"/>
    </source>
</evidence>
<dbReference type="InterPro" id="IPR025295">
    <property type="entry name" value="eCIS_core_dom"/>
</dbReference>
<dbReference type="Pfam" id="PF13699">
    <property type="entry name" value="eCIS_core"/>
    <property type="match status" value="1"/>
</dbReference>
<feature type="compositionally biased region" description="Polar residues" evidence="1">
    <location>
        <begin position="249"/>
        <end position="259"/>
    </location>
</feature>
<feature type="region of interest" description="Disordered" evidence="1">
    <location>
        <begin position="1"/>
        <end position="27"/>
    </location>
</feature>
<accession>A0A9X3J0S4</accession>
<feature type="region of interest" description="Disordered" evidence="1">
    <location>
        <begin position="236"/>
        <end position="259"/>
    </location>
</feature>
<dbReference type="AlphaFoldDB" id="A0A9X3J0S4"/>
<sequence length="516" mass="56399">MEFEAERTAARVAAGHSAARPQGTAPTPVVRRACEACSQEEELARVQRAAVPGGTSTVPSASGAASLDRARTSAAVPLAPELRRRMEASFQLDFSAVRIHDNADSAQAARQLHARAFTLGRDIFFARDQFRPHARDGVQLLAHELTHVAQQRGFGTSPVIRRAPQSNAPSAAELALARIRTLIHTGLLSQALQATRGLSAADRRHVILALDNVDVNALIRFAGPDDPVRAQIESDRRFTRPMFPGGQAGSQENASREAQTSDIVDPIRRLLREERAHEALALLEGLSDERFALVVDTLQAGEAAALLRAARGRRGLRKRIQGLRSRELVINTVLATPAADSIDAQFQRANNLFAPLGIEVERGRHTVIPVARLFTGIPVGKNHERWLQTGGNTRHSEDERSVLRHIAEPDRITAFWVPNIDTGDTRGKALRELDNLFGAPFILLNARRYAPDTLAHEIGHIVGLPHAPQAPENLMSQGGKRKLSGAPGAYDQINWFQASILRRSRLLELGRRGLGR</sequence>
<gene>
    <name evidence="3" type="ORF">OV079_36040</name>
</gene>
<keyword evidence="4" id="KW-1185">Reference proteome</keyword>
<comment type="caution">
    <text evidence="3">The sequence shown here is derived from an EMBL/GenBank/DDBJ whole genome shotgun (WGS) entry which is preliminary data.</text>
</comment>
<protein>
    <submittedName>
        <fullName evidence="3">DUF4157 domain-containing protein</fullName>
    </submittedName>
</protein>
<evidence type="ECO:0000256" key="1">
    <source>
        <dbReference type="SAM" id="MobiDB-lite"/>
    </source>
</evidence>
<proteinExistence type="predicted"/>
<feature type="domain" description="eCIS core" evidence="2">
    <location>
        <begin position="77"/>
        <end position="153"/>
    </location>
</feature>
<dbReference type="RefSeq" id="WP_267774019.1">
    <property type="nucleotide sequence ID" value="NZ_JAPNKE010000002.1"/>
</dbReference>
<reference evidence="3" key="1">
    <citation type="submission" date="2022-11" db="EMBL/GenBank/DDBJ databases">
        <title>Minimal conservation of predation-associated metabolite biosynthetic gene clusters underscores biosynthetic potential of Myxococcota including descriptions for ten novel species: Archangium lansinium sp. nov., Myxococcus landrumus sp. nov., Nannocystis bai.</title>
        <authorList>
            <person name="Ahearne A."/>
            <person name="Stevens C."/>
            <person name="Phillips K."/>
        </authorList>
    </citation>
    <scope>NUCLEOTIDE SEQUENCE</scope>
    <source>
        <strain evidence="3">Na p29</strain>
    </source>
</reference>
<evidence type="ECO:0000259" key="2">
    <source>
        <dbReference type="Pfam" id="PF13699"/>
    </source>
</evidence>
<feature type="compositionally biased region" description="Low complexity" evidence="1">
    <location>
        <begin position="10"/>
        <end position="20"/>
    </location>
</feature>
<dbReference type="EMBL" id="JAPNKE010000002">
    <property type="protein sequence ID" value="MCY1010886.1"/>
    <property type="molecule type" value="Genomic_DNA"/>
</dbReference>
<evidence type="ECO:0000313" key="3">
    <source>
        <dbReference type="EMBL" id="MCY1010886.1"/>
    </source>
</evidence>
<name>A0A9X3J0S4_9BACT</name>
<dbReference type="SUPFAM" id="SSF55486">
    <property type="entry name" value="Metalloproteases ('zincins'), catalytic domain"/>
    <property type="match status" value="1"/>
</dbReference>
<organism evidence="3 4">
    <name type="scientific">Nannocystis pusilla</name>
    <dbReference type="NCBI Taxonomy" id="889268"/>
    <lineage>
        <taxon>Bacteria</taxon>
        <taxon>Pseudomonadati</taxon>
        <taxon>Myxococcota</taxon>
        <taxon>Polyangia</taxon>
        <taxon>Nannocystales</taxon>
        <taxon>Nannocystaceae</taxon>
        <taxon>Nannocystis</taxon>
    </lineage>
</organism>
<dbReference type="Proteomes" id="UP001150924">
    <property type="component" value="Unassembled WGS sequence"/>
</dbReference>